<feature type="region of interest" description="Disordered" evidence="1">
    <location>
        <begin position="1"/>
        <end position="20"/>
    </location>
</feature>
<reference evidence="3 4" key="1">
    <citation type="submission" date="2020-08" db="EMBL/GenBank/DDBJ databases">
        <title>Putative novel bacterial strains isolated from necrotic wheat leaf tissues caused by Xanthomonas translucens.</title>
        <authorList>
            <person name="Tambong J.T."/>
        </authorList>
    </citation>
    <scope>NUCLEOTIDE SEQUENCE [LARGE SCALE GENOMIC DNA]</scope>
    <source>
        <strain evidence="3 4">DOAB 1069</strain>
    </source>
</reference>
<comment type="caution">
    <text evidence="3">The sequence shown here is derived from an EMBL/GenBank/DDBJ whole genome shotgun (WGS) entry which is preliminary data.</text>
</comment>
<evidence type="ECO:0000256" key="1">
    <source>
        <dbReference type="SAM" id="MobiDB-lite"/>
    </source>
</evidence>
<evidence type="ECO:0000313" key="3">
    <source>
        <dbReference type="EMBL" id="MBC3948933.1"/>
    </source>
</evidence>
<evidence type="ECO:0000313" key="4">
    <source>
        <dbReference type="Proteomes" id="UP000651852"/>
    </source>
</evidence>
<dbReference type="EMBL" id="JACONW010000010">
    <property type="protein sequence ID" value="MBC3948933.1"/>
    <property type="molecule type" value="Genomic_DNA"/>
</dbReference>
<organism evidence="3 4">
    <name type="scientific">Pseudomonas folii</name>
    <dbReference type="NCBI Taxonomy" id="2762593"/>
    <lineage>
        <taxon>Bacteria</taxon>
        <taxon>Pseudomonadati</taxon>
        <taxon>Pseudomonadota</taxon>
        <taxon>Gammaproteobacteria</taxon>
        <taxon>Pseudomonadales</taxon>
        <taxon>Pseudomonadaceae</taxon>
        <taxon>Pseudomonas</taxon>
    </lineage>
</organism>
<protein>
    <submittedName>
        <fullName evidence="3">Uncharacterized protein</fullName>
    </submittedName>
</protein>
<evidence type="ECO:0000256" key="2">
    <source>
        <dbReference type="SAM" id="Phobius"/>
    </source>
</evidence>
<sequence length="126" mass="14758">MITEKARKPRKPRKARPCPGDNARRVLKKMDFWVGCAYLVTPLLLGLLGGKKMAQLVIFIYPVISVVFFVIRHRYLKNLSSEERLYVVPWSRSYTGRRMSMVILILTFFSFAMALFNEACKLWPWL</sequence>
<keyword evidence="4" id="KW-1185">Reference proteome</keyword>
<gene>
    <name evidence="3" type="ORF">H8S59_04035</name>
</gene>
<accession>A0ABR7AVH9</accession>
<keyword evidence="2" id="KW-1133">Transmembrane helix</keyword>
<feature type="transmembrane region" description="Helical" evidence="2">
    <location>
        <begin position="32"/>
        <end position="48"/>
    </location>
</feature>
<feature type="transmembrane region" description="Helical" evidence="2">
    <location>
        <begin position="54"/>
        <end position="71"/>
    </location>
</feature>
<proteinExistence type="predicted"/>
<feature type="transmembrane region" description="Helical" evidence="2">
    <location>
        <begin position="99"/>
        <end position="116"/>
    </location>
</feature>
<dbReference type="RefSeq" id="WP_187520577.1">
    <property type="nucleotide sequence ID" value="NZ_JACONW010000010.1"/>
</dbReference>
<keyword evidence="2" id="KW-0472">Membrane</keyword>
<feature type="compositionally biased region" description="Basic residues" evidence="1">
    <location>
        <begin position="7"/>
        <end position="16"/>
    </location>
</feature>
<keyword evidence="2" id="KW-0812">Transmembrane</keyword>
<name>A0ABR7AVH9_9PSED</name>
<dbReference type="Proteomes" id="UP000651852">
    <property type="component" value="Unassembled WGS sequence"/>
</dbReference>